<dbReference type="InterPro" id="IPR020841">
    <property type="entry name" value="PKS_Beta-ketoAc_synthase_dom"/>
</dbReference>
<gene>
    <name evidence="5" type="ORF">ACFPOF_31565</name>
</gene>
<keyword evidence="2 3" id="KW-0808">Transferase</keyword>
<dbReference type="PROSITE" id="PS00098">
    <property type="entry name" value="THIOLASE_1"/>
    <property type="match status" value="1"/>
</dbReference>
<evidence type="ECO:0000256" key="2">
    <source>
        <dbReference type="ARBA" id="ARBA00022679"/>
    </source>
</evidence>
<evidence type="ECO:0000256" key="1">
    <source>
        <dbReference type="ARBA" id="ARBA00008467"/>
    </source>
</evidence>
<dbReference type="Pfam" id="PF00109">
    <property type="entry name" value="ketoacyl-synt"/>
    <property type="match status" value="1"/>
</dbReference>
<protein>
    <submittedName>
        <fullName evidence="5">Beta-ketoacyl synthase N-terminal-like domain-containing protein</fullName>
    </submittedName>
</protein>
<dbReference type="SMART" id="SM00825">
    <property type="entry name" value="PKS_KS"/>
    <property type="match status" value="1"/>
</dbReference>
<dbReference type="InterPro" id="IPR014031">
    <property type="entry name" value="Ketoacyl_synth_C"/>
</dbReference>
<dbReference type="PANTHER" id="PTHR11712:SF336">
    <property type="entry name" value="3-OXOACYL-[ACYL-CARRIER-PROTEIN] SYNTHASE, MITOCHONDRIAL"/>
    <property type="match status" value="1"/>
</dbReference>
<sequence length="423" mass="45631">MGNRHVLVTGTGAVSAGGIGSDALWETILAGRVNQTTRSYAAGDGLQVSYPVYAAPALDLRTWVSPQDYDWLLEEGLANDPDFQLLAVAALLAIDEAKLTMEHRRQATLVIGHENLGVNRLVDRILASSAYADGGSPLAGADPWQDYTAYRHSFYGLQTFPYLFYLAKLLDVRGIGYVVNNACASGLYALELGSQFIRSRQSNLALVVCSDYAHVTESMWLQQKGFGSEKQQLKPFDSGRDGSILGDGAAAVVLEASASASLRATRPWASYAGASLKQDTWQMTLPDYPSHTYSTVMKEASGIGSREPIDLLIPHGTGSTLWDRYEAEEIRRAFPSIPAIAAFKGSIGHTLGANALLEAIALLHCMRDGLIPPTANCTSPDPRLSLPISTTLKERNIRRAMKSVPAYGGFQAAAVFESVREGE</sequence>
<evidence type="ECO:0000256" key="3">
    <source>
        <dbReference type="RuleBase" id="RU003694"/>
    </source>
</evidence>
<dbReference type="InterPro" id="IPR014030">
    <property type="entry name" value="Ketoacyl_synth_N"/>
</dbReference>
<dbReference type="PANTHER" id="PTHR11712">
    <property type="entry name" value="POLYKETIDE SYNTHASE-RELATED"/>
    <property type="match status" value="1"/>
</dbReference>
<dbReference type="Proteomes" id="UP001596113">
    <property type="component" value="Unassembled WGS sequence"/>
</dbReference>
<dbReference type="Gene3D" id="3.40.47.10">
    <property type="match status" value="1"/>
</dbReference>
<dbReference type="InterPro" id="IPR020615">
    <property type="entry name" value="Thiolase_acyl_enz_int_AS"/>
</dbReference>
<evidence type="ECO:0000313" key="5">
    <source>
        <dbReference type="EMBL" id="MFC5407291.1"/>
    </source>
</evidence>
<dbReference type="SUPFAM" id="SSF53901">
    <property type="entry name" value="Thiolase-like"/>
    <property type="match status" value="2"/>
</dbReference>
<dbReference type="InterPro" id="IPR016039">
    <property type="entry name" value="Thiolase-like"/>
</dbReference>
<accession>A0ABW0I196</accession>
<proteinExistence type="inferred from homology"/>
<comment type="similarity">
    <text evidence="1 3">Belongs to the thiolase-like superfamily. Beta-ketoacyl-ACP synthases family.</text>
</comment>
<evidence type="ECO:0000259" key="4">
    <source>
        <dbReference type="PROSITE" id="PS52004"/>
    </source>
</evidence>
<reference evidence="6" key="1">
    <citation type="journal article" date="2019" name="Int. J. Syst. Evol. Microbiol.">
        <title>The Global Catalogue of Microorganisms (GCM) 10K type strain sequencing project: providing services to taxonomists for standard genome sequencing and annotation.</title>
        <authorList>
            <consortium name="The Broad Institute Genomics Platform"/>
            <consortium name="The Broad Institute Genome Sequencing Center for Infectious Disease"/>
            <person name="Wu L."/>
            <person name="Ma J."/>
        </authorList>
    </citation>
    <scope>NUCLEOTIDE SEQUENCE [LARGE SCALE GENOMIC DNA]</scope>
    <source>
        <strain evidence="6">CGMCC 1.18575</strain>
    </source>
</reference>
<dbReference type="RefSeq" id="WP_378139825.1">
    <property type="nucleotide sequence ID" value="NZ_JBHSMI010000067.1"/>
</dbReference>
<keyword evidence="6" id="KW-1185">Reference proteome</keyword>
<name>A0ABW0I196_9BACL</name>
<organism evidence="5 6">
    <name type="scientific">Cohnella soli</name>
    <dbReference type="NCBI Taxonomy" id="425005"/>
    <lineage>
        <taxon>Bacteria</taxon>
        <taxon>Bacillati</taxon>
        <taxon>Bacillota</taxon>
        <taxon>Bacilli</taxon>
        <taxon>Bacillales</taxon>
        <taxon>Paenibacillaceae</taxon>
        <taxon>Cohnella</taxon>
    </lineage>
</organism>
<feature type="domain" description="Ketosynthase family 3 (KS3)" evidence="4">
    <location>
        <begin position="3"/>
        <end position="418"/>
    </location>
</feature>
<dbReference type="InterPro" id="IPR000794">
    <property type="entry name" value="Beta-ketoacyl_synthase"/>
</dbReference>
<dbReference type="EMBL" id="JBHSMI010000067">
    <property type="protein sequence ID" value="MFC5407291.1"/>
    <property type="molecule type" value="Genomic_DNA"/>
</dbReference>
<dbReference type="PROSITE" id="PS52004">
    <property type="entry name" value="KS3_2"/>
    <property type="match status" value="1"/>
</dbReference>
<evidence type="ECO:0000313" key="6">
    <source>
        <dbReference type="Proteomes" id="UP001596113"/>
    </source>
</evidence>
<comment type="caution">
    <text evidence="5">The sequence shown here is derived from an EMBL/GenBank/DDBJ whole genome shotgun (WGS) entry which is preliminary data.</text>
</comment>
<dbReference type="Pfam" id="PF02801">
    <property type="entry name" value="Ketoacyl-synt_C"/>
    <property type="match status" value="1"/>
</dbReference>